<dbReference type="AlphaFoldDB" id="A0A3Q4HS32"/>
<organism evidence="2 3">
    <name type="scientific">Neolamprologus brichardi</name>
    <name type="common">Fairy cichlid</name>
    <name type="synonym">Lamprologus brichardi</name>
    <dbReference type="NCBI Taxonomy" id="32507"/>
    <lineage>
        <taxon>Eukaryota</taxon>
        <taxon>Metazoa</taxon>
        <taxon>Chordata</taxon>
        <taxon>Craniata</taxon>
        <taxon>Vertebrata</taxon>
        <taxon>Euteleostomi</taxon>
        <taxon>Actinopterygii</taxon>
        <taxon>Neopterygii</taxon>
        <taxon>Teleostei</taxon>
        <taxon>Neoteleostei</taxon>
        <taxon>Acanthomorphata</taxon>
        <taxon>Ovalentaria</taxon>
        <taxon>Cichlomorphae</taxon>
        <taxon>Cichliformes</taxon>
        <taxon>Cichlidae</taxon>
        <taxon>African cichlids</taxon>
        <taxon>Pseudocrenilabrinae</taxon>
        <taxon>Lamprologini</taxon>
        <taxon>Neolamprologus</taxon>
    </lineage>
</organism>
<dbReference type="Proteomes" id="UP000261580">
    <property type="component" value="Unassembled WGS sequence"/>
</dbReference>
<accession>A0A3Q4HS32</accession>
<feature type="compositionally biased region" description="Basic and acidic residues" evidence="1">
    <location>
        <begin position="49"/>
        <end position="60"/>
    </location>
</feature>
<proteinExistence type="predicted"/>
<name>A0A3Q4HS32_NEOBR</name>
<reference evidence="2" key="1">
    <citation type="submission" date="2025-08" db="UniProtKB">
        <authorList>
            <consortium name="Ensembl"/>
        </authorList>
    </citation>
    <scope>IDENTIFICATION</scope>
</reference>
<dbReference type="Bgee" id="ENSNBRG00000020315">
    <property type="expression patterns" value="Expressed in skeletal muscle tissue and 1 other cell type or tissue"/>
</dbReference>
<evidence type="ECO:0000313" key="2">
    <source>
        <dbReference type="Ensembl" id="ENSNBRP00000026590.1"/>
    </source>
</evidence>
<reference evidence="2" key="2">
    <citation type="submission" date="2025-09" db="UniProtKB">
        <authorList>
            <consortium name="Ensembl"/>
        </authorList>
    </citation>
    <scope>IDENTIFICATION</scope>
</reference>
<dbReference type="Ensembl" id="ENSNBRT00000027291.1">
    <property type="protein sequence ID" value="ENSNBRP00000026590.1"/>
    <property type="gene ID" value="ENSNBRG00000020315.1"/>
</dbReference>
<evidence type="ECO:0000256" key="1">
    <source>
        <dbReference type="SAM" id="MobiDB-lite"/>
    </source>
</evidence>
<evidence type="ECO:0000313" key="3">
    <source>
        <dbReference type="Proteomes" id="UP000261580"/>
    </source>
</evidence>
<keyword evidence="3" id="KW-1185">Reference proteome</keyword>
<feature type="region of interest" description="Disordered" evidence="1">
    <location>
        <begin position="41"/>
        <end position="60"/>
    </location>
</feature>
<sequence>READSKRRVLCHKGTVAGLSLSFVANVCVDDSTIRRTANGNRVHGTASRTERCSPEERTQYAQDHTDESQYCFKNIL</sequence>
<protein>
    <submittedName>
        <fullName evidence="2">Uncharacterized protein</fullName>
    </submittedName>
</protein>